<dbReference type="AlphaFoldDB" id="A0A4Z1I963"/>
<reference evidence="1 2" key="1">
    <citation type="submission" date="2017-12" db="EMBL/GenBank/DDBJ databases">
        <title>Comparative genomics of Botrytis spp.</title>
        <authorList>
            <person name="Valero-Jimenez C.A."/>
            <person name="Tapia P."/>
            <person name="Veloso J."/>
            <person name="Silva-Moreno E."/>
            <person name="Staats M."/>
            <person name="Valdes J.H."/>
            <person name="Van Kan J.A.L."/>
        </authorList>
    </citation>
    <scope>NUCLEOTIDE SEQUENCE [LARGE SCALE GENOMIC DNA]</scope>
    <source>
        <strain evidence="1 2">MUCL11595</strain>
    </source>
</reference>
<comment type="caution">
    <text evidence="1">The sequence shown here is derived from an EMBL/GenBank/DDBJ whole genome shotgun (WGS) entry which is preliminary data.</text>
</comment>
<dbReference type="EMBL" id="PQXN01000083">
    <property type="protein sequence ID" value="TGO56022.1"/>
    <property type="molecule type" value="Genomic_DNA"/>
</dbReference>
<dbReference type="Proteomes" id="UP000297527">
    <property type="component" value="Unassembled WGS sequence"/>
</dbReference>
<evidence type="ECO:0000313" key="2">
    <source>
        <dbReference type="Proteomes" id="UP000297527"/>
    </source>
</evidence>
<proteinExistence type="predicted"/>
<evidence type="ECO:0000313" key="1">
    <source>
        <dbReference type="EMBL" id="TGO56022.1"/>
    </source>
</evidence>
<gene>
    <name evidence="1" type="ORF">BCON_0083g00140</name>
</gene>
<name>A0A4Z1I963_9HELO</name>
<keyword evidence="2" id="KW-1185">Reference proteome</keyword>
<organism evidence="1 2">
    <name type="scientific">Botryotinia convoluta</name>
    <dbReference type="NCBI Taxonomy" id="54673"/>
    <lineage>
        <taxon>Eukaryota</taxon>
        <taxon>Fungi</taxon>
        <taxon>Dikarya</taxon>
        <taxon>Ascomycota</taxon>
        <taxon>Pezizomycotina</taxon>
        <taxon>Leotiomycetes</taxon>
        <taxon>Helotiales</taxon>
        <taxon>Sclerotiniaceae</taxon>
        <taxon>Botryotinia</taxon>
    </lineage>
</organism>
<dbReference type="OrthoDB" id="3492743at2759"/>
<protein>
    <submittedName>
        <fullName evidence="1">Uncharacterized protein</fullName>
    </submittedName>
</protein>
<sequence length="152" mass="17106">MSAPVAKSFHMEKVDLSRPKVHTILSQLGEWLPNAKFERDGKVEKCADADLDHYCRPLFDELDIPSKISSQQVRMKYNVIRILSQEPVEFYNSIGEMDLIPILVIGGDPIISNATVDPLQNISQSLIPGTRIHITQDVKISPALYCLILVTY</sequence>
<accession>A0A4Z1I963</accession>